<dbReference type="SMART" id="SM00848">
    <property type="entry name" value="Inhibitor_I29"/>
    <property type="match status" value="1"/>
</dbReference>
<reference evidence="10 11" key="1">
    <citation type="submission" date="2024-11" db="EMBL/GenBank/DDBJ databases">
        <title>Adaptive evolution of stress response genes in parasites aligns with host niche diversity.</title>
        <authorList>
            <person name="Hahn C."/>
            <person name="Resl P."/>
        </authorList>
    </citation>
    <scope>NUCLEOTIDE SEQUENCE [LARGE SCALE GENOMIC DNA]</scope>
    <source>
        <strain evidence="10">EGGRZ-B1_66</strain>
        <tissue evidence="10">Body</tissue>
    </source>
</reference>
<dbReference type="SMART" id="SM00645">
    <property type="entry name" value="Pept_C1"/>
    <property type="match status" value="1"/>
</dbReference>
<dbReference type="InterPro" id="IPR013201">
    <property type="entry name" value="Prot_inhib_I29"/>
</dbReference>
<accession>A0ABD2QAU9</accession>
<dbReference type="Gene3D" id="3.90.70.10">
    <property type="entry name" value="Cysteine proteinases"/>
    <property type="match status" value="1"/>
</dbReference>
<comment type="similarity">
    <text evidence="1">Belongs to the peptidase C1 family.</text>
</comment>
<dbReference type="CDD" id="cd02248">
    <property type="entry name" value="Peptidase_C1A"/>
    <property type="match status" value="1"/>
</dbReference>
<protein>
    <submittedName>
        <fullName evidence="10">Uncharacterized protein</fullName>
    </submittedName>
</protein>
<keyword evidence="6" id="KW-1015">Disulfide bond</keyword>
<keyword evidence="11" id="KW-1185">Reference proteome</keyword>
<dbReference type="InterPro" id="IPR025660">
    <property type="entry name" value="Pept_his_AS"/>
</dbReference>
<keyword evidence="4" id="KW-0788">Thiol protease</keyword>
<evidence type="ECO:0000259" key="8">
    <source>
        <dbReference type="SMART" id="SM00645"/>
    </source>
</evidence>
<keyword evidence="7" id="KW-0732">Signal</keyword>
<dbReference type="InterPro" id="IPR013128">
    <property type="entry name" value="Peptidase_C1A"/>
</dbReference>
<dbReference type="InterPro" id="IPR038765">
    <property type="entry name" value="Papain-like_cys_pep_sf"/>
</dbReference>
<comment type="caution">
    <text evidence="10">The sequence shown here is derived from an EMBL/GenBank/DDBJ whole genome shotgun (WGS) entry which is preliminary data.</text>
</comment>
<evidence type="ECO:0000256" key="2">
    <source>
        <dbReference type="ARBA" id="ARBA00022670"/>
    </source>
</evidence>
<dbReference type="PROSITE" id="PS00139">
    <property type="entry name" value="THIOL_PROTEASE_CYS"/>
    <property type="match status" value="1"/>
</dbReference>
<evidence type="ECO:0000256" key="7">
    <source>
        <dbReference type="SAM" id="SignalP"/>
    </source>
</evidence>
<keyword evidence="5" id="KW-0865">Zymogen</keyword>
<dbReference type="GO" id="GO:0006508">
    <property type="term" value="P:proteolysis"/>
    <property type="evidence" value="ECO:0007669"/>
    <property type="project" value="UniProtKB-KW"/>
</dbReference>
<proteinExistence type="inferred from homology"/>
<feature type="signal peptide" evidence="7">
    <location>
        <begin position="1"/>
        <end position="16"/>
    </location>
</feature>
<organism evidence="10 11">
    <name type="scientific">Cichlidogyrus casuarinus</name>
    <dbReference type="NCBI Taxonomy" id="1844966"/>
    <lineage>
        <taxon>Eukaryota</taxon>
        <taxon>Metazoa</taxon>
        <taxon>Spiralia</taxon>
        <taxon>Lophotrochozoa</taxon>
        <taxon>Platyhelminthes</taxon>
        <taxon>Monogenea</taxon>
        <taxon>Monopisthocotylea</taxon>
        <taxon>Dactylogyridea</taxon>
        <taxon>Ancyrocephalidae</taxon>
        <taxon>Cichlidogyrus</taxon>
    </lineage>
</organism>
<dbReference type="AlphaFoldDB" id="A0ABD2QAU9"/>
<dbReference type="SUPFAM" id="SSF54001">
    <property type="entry name" value="Cysteine proteinases"/>
    <property type="match status" value="1"/>
</dbReference>
<dbReference type="PANTHER" id="PTHR12411">
    <property type="entry name" value="CYSTEINE PROTEASE FAMILY C1-RELATED"/>
    <property type="match status" value="1"/>
</dbReference>
<dbReference type="InterPro" id="IPR039417">
    <property type="entry name" value="Peptidase_C1A_papain-like"/>
</dbReference>
<name>A0ABD2QAU9_9PLAT</name>
<keyword evidence="3" id="KW-0378">Hydrolase</keyword>
<dbReference type="InterPro" id="IPR000668">
    <property type="entry name" value="Peptidase_C1A_C"/>
</dbReference>
<dbReference type="Proteomes" id="UP001626550">
    <property type="component" value="Unassembled WGS sequence"/>
</dbReference>
<evidence type="ECO:0000313" key="11">
    <source>
        <dbReference type="Proteomes" id="UP001626550"/>
    </source>
</evidence>
<dbReference type="InterPro" id="IPR000169">
    <property type="entry name" value="Pept_cys_AS"/>
</dbReference>
<sequence length="357" mass="40171">MSRLFVLLFICAVSAAFTPKNEEPSQEDFLAWMKEFDKKYDSSEQQEQRFETWSANFLLVKNHNQGFERGTHSYSLSLNHFADMTKAEFAEKYLTELSYDHLEMPMATLDMSLELPAEVDWVKKGKVTSIEDQGVCGSCYAFSAAACIESQVAIERNSLVPLSKQQIVDCSEDYGNKGCDGGLQPNVFEYLLDGNKKLQAQSSYPYEDKVEQCRYQKSKGVVGISTWFRVRIGSEKLLRNAVATVGPISVGIDARDHNFIFYKSGTYYNASCSQVALTHALLIVGYGTDEKGTEFWKIKNSWSTTWGENGYGYMARNKNNMCGIASLATYAILPSNAPPLFPLIYLTLLPFLAWLLP</sequence>
<evidence type="ECO:0000256" key="5">
    <source>
        <dbReference type="ARBA" id="ARBA00023145"/>
    </source>
</evidence>
<dbReference type="Pfam" id="PF00112">
    <property type="entry name" value="Peptidase_C1"/>
    <property type="match status" value="1"/>
</dbReference>
<dbReference type="GO" id="GO:0008234">
    <property type="term" value="F:cysteine-type peptidase activity"/>
    <property type="evidence" value="ECO:0007669"/>
    <property type="project" value="UniProtKB-KW"/>
</dbReference>
<evidence type="ECO:0000313" key="10">
    <source>
        <dbReference type="EMBL" id="KAL3315381.1"/>
    </source>
</evidence>
<evidence type="ECO:0000256" key="1">
    <source>
        <dbReference type="ARBA" id="ARBA00008455"/>
    </source>
</evidence>
<evidence type="ECO:0000259" key="9">
    <source>
        <dbReference type="SMART" id="SM00848"/>
    </source>
</evidence>
<keyword evidence="2" id="KW-0645">Protease</keyword>
<dbReference type="EMBL" id="JBJKFK010000765">
    <property type="protein sequence ID" value="KAL3315381.1"/>
    <property type="molecule type" value="Genomic_DNA"/>
</dbReference>
<dbReference type="Pfam" id="PF08246">
    <property type="entry name" value="Inhibitor_I29"/>
    <property type="match status" value="1"/>
</dbReference>
<evidence type="ECO:0000256" key="4">
    <source>
        <dbReference type="ARBA" id="ARBA00022807"/>
    </source>
</evidence>
<feature type="domain" description="Peptidase C1A papain C-terminal" evidence="8">
    <location>
        <begin position="115"/>
        <end position="332"/>
    </location>
</feature>
<dbReference type="PROSITE" id="PS00639">
    <property type="entry name" value="THIOL_PROTEASE_HIS"/>
    <property type="match status" value="1"/>
</dbReference>
<gene>
    <name evidence="10" type="ORF">Ciccas_005988</name>
</gene>
<evidence type="ECO:0000256" key="6">
    <source>
        <dbReference type="ARBA" id="ARBA00023157"/>
    </source>
</evidence>
<dbReference type="PRINTS" id="PR00705">
    <property type="entry name" value="PAPAIN"/>
</dbReference>
<feature type="domain" description="Cathepsin propeptide inhibitor" evidence="9">
    <location>
        <begin position="29"/>
        <end position="89"/>
    </location>
</feature>
<feature type="chain" id="PRO_5044873000" evidence="7">
    <location>
        <begin position="17"/>
        <end position="357"/>
    </location>
</feature>
<evidence type="ECO:0000256" key="3">
    <source>
        <dbReference type="ARBA" id="ARBA00022801"/>
    </source>
</evidence>
<dbReference type="FunFam" id="3.90.70.10:FF:000006">
    <property type="entry name" value="Cathepsin S"/>
    <property type="match status" value="1"/>
</dbReference>